<feature type="coiled-coil region" evidence="11">
    <location>
        <begin position="108"/>
        <end position="140"/>
    </location>
</feature>
<sequence>MSAARRPAWRAWARVYVTGACIIGTGVLLFKYTVPTDEELISRFSPEIRADYERNKKLRQQEQQELMKIVKETYKSNDPIWKAGPIKSPFEKDGRGVDPHLVDKTSFFKNEEDNKRKAEIEKANAELEETETLLKSSKKSWWKCNCKGYRITVYIATKS</sequence>
<dbReference type="PANTHER" id="PTHR28202">
    <property type="entry name" value="ASSEMBLY FACTOR CBP4"/>
    <property type="match status" value="1"/>
</dbReference>
<evidence type="ECO:0000256" key="11">
    <source>
        <dbReference type="SAM" id="Coils"/>
    </source>
</evidence>
<proteinExistence type="inferred from homology"/>
<organism evidence="12">
    <name type="scientific">Candidozyma auris</name>
    <name type="common">Yeast</name>
    <name type="synonym">Candida auris</name>
    <dbReference type="NCBI Taxonomy" id="498019"/>
    <lineage>
        <taxon>Eukaryota</taxon>
        <taxon>Fungi</taxon>
        <taxon>Dikarya</taxon>
        <taxon>Ascomycota</taxon>
        <taxon>Saccharomycotina</taxon>
        <taxon>Pichiomycetes</taxon>
        <taxon>Metschnikowiaceae</taxon>
        <taxon>Candidozyma</taxon>
    </lineage>
</organism>
<comment type="function">
    <text evidence="9 10">Essential for the assembly of ubiquinol-cytochrome c reductase. It has a direct effect on the correct occurrence of the Rieske protein, core 4, core 5 and apocytochrome b.</text>
</comment>
<dbReference type="Pfam" id="PF07960">
    <property type="entry name" value="CBP4"/>
    <property type="match status" value="1"/>
</dbReference>
<dbReference type="AlphaFoldDB" id="A0A8F2W3G6"/>
<reference evidence="12" key="1">
    <citation type="submission" date="2021-06" db="EMBL/GenBank/DDBJ databases">
        <title>Candida auris outbreak in lebanese hospital.</title>
        <authorList>
            <person name="Finianos M."/>
        </authorList>
    </citation>
    <scope>NUCLEOTIDE SEQUENCE</scope>
    <source>
        <strain evidence="12">CA7LBN</strain>
    </source>
</reference>
<evidence type="ECO:0000256" key="1">
    <source>
        <dbReference type="ARBA" id="ARBA00004434"/>
    </source>
</evidence>
<keyword evidence="3 10" id="KW-0812">Transmembrane</keyword>
<dbReference type="GO" id="GO:0034551">
    <property type="term" value="P:mitochondrial respiratory chain complex III assembly"/>
    <property type="evidence" value="ECO:0007669"/>
    <property type="project" value="TreeGrafter"/>
</dbReference>
<evidence type="ECO:0000313" key="12">
    <source>
        <dbReference type="EMBL" id="QWW23131.1"/>
    </source>
</evidence>
<protein>
    <recommendedName>
        <fullName evidence="10">Cytochrome b mRNA-processing protein 4</fullName>
    </recommendedName>
</protein>
<dbReference type="Proteomes" id="UP000825438">
    <property type="component" value="Chromosome II"/>
</dbReference>
<evidence type="ECO:0000256" key="7">
    <source>
        <dbReference type="ARBA" id="ARBA00023136"/>
    </source>
</evidence>
<feature type="transmembrane region" description="Helical" evidence="10">
    <location>
        <begin position="12"/>
        <end position="34"/>
    </location>
</feature>
<evidence type="ECO:0000256" key="3">
    <source>
        <dbReference type="ARBA" id="ARBA00022692"/>
    </source>
</evidence>
<evidence type="ECO:0000256" key="8">
    <source>
        <dbReference type="ARBA" id="ARBA00023186"/>
    </source>
</evidence>
<evidence type="ECO:0000256" key="6">
    <source>
        <dbReference type="ARBA" id="ARBA00023128"/>
    </source>
</evidence>
<gene>
    <name evidence="12" type="ORF">CA7LBN_001932</name>
</gene>
<comment type="similarity">
    <text evidence="2 10">Belongs to the CBP4 family.</text>
</comment>
<dbReference type="PANTHER" id="PTHR28202:SF1">
    <property type="entry name" value="ASSEMBLY FACTOR CBP4"/>
    <property type="match status" value="1"/>
</dbReference>
<keyword evidence="11" id="KW-0175">Coiled coil</keyword>
<name>A0A8F2W3G6_CANAR</name>
<evidence type="ECO:0000256" key="9">
    <source>
        <dbReference type="ARBA" id="ARBA00025413"/>
    </source>
</evidence>
<keyword evidence="4 10" id="KW-0999">Mitochondrion inner membrane</keyword>
<keyword evidence="7 10" id="KW-0472">Membrane</keyword>
<dbReference type="EMBL" id="CP076750">
    <property type="protein sequence ID" value="QWW23131.1"/>
    <property type="molecule type" value="Genomic_DNA"/>
</dbReference>
<comment type="subcellular location">
    <subcellularLocation>
        <location evidence="1 10">Mitochondrion inner membrane</location>
        <topology evidence="1 10">Single-pass membrane protein</topology>
    </subcellularLocation>
</comment>
<keyword evidence="5 10" id="KW-1133">Transmembrane helix</keyword>
<keyword evidence="6 10" id="KW-0496">Mitochondrion</keyword>
<accession>A0A8F2W3G6</accession>
<dbReference type="GO" id="GO:0005743">
    <property type="term" value="C:mitochondrial inner membrane"/>
    <property type="evidence" value="ECO:0007669"/>
    <property type="project" value="UniProtKB-SubCell"/>
</dbReference>
<dbReference type="InterPro" id="IPR012420">
    <property type="entry name" value="Cbp4"/>
</dbReference>
<evidence type="ECO:0000256" key="10">
    <source>
        <dbReference type="RuleBase" id="RU368005"/>
    </source>
</evidence>
<evidence type="ECO:0000256" key="5">
    <source>
        <dbReference type="ARBA" id="ARBA00022989"/>
    </source>
</evidence>
<keyword evidence="8 10" id="KW-0143">Chaperone</keyword>
<evidence type="ECO:0000256" key="4">
    <source>
        <dbReference type="ARBA" id="ARBA00022792"/>
    </source>
</evidence>
<evidence type="ECO:0000256" key="2">
    <source>
        <dbReference type="ARBA" id="ARBA00006780"/>
    </source>
</evidence>